<feature type="region of interest" description="Disordered" evidence="1">
    <location>
        <begin position="72"/>
        <end position="91"/>
    </location>
</feature>
<reference evidence="2 3" key="1">
    <citation type="journal article" date="2015" name="Sci. Rep.">
        <title>Chromosome-level genome map provides insights into diverse defense mechanisms in the medicinal fungus Ganoderma sinense.</title>
        <authorList>
            <person name="Zhu Y."/>
            <person name="Xu J."/>
            <person name="Sun C."/>
            <person name="Zhou S."/>
            <person name="Xu H."/>
            <person name="Nelson D.R."/>
            <person name="Qian J."/>
            <person name="Song J."/>
            <person name="Luo H."/>
            <person name="Xiang L."/>
            <person name="Li Y."/>
            <person name="Xu Z."/>
            <person name="Ji A."/>
            <person name="Wang L."/>
            <person name="Lu S."/>
            <person name="Hayward A."/>
            <person name="Sun W."/>
            <person name="Li X."/>
            <person name="Schwartz D.C."/>
            <person name="Wang Y."/>
            <person name="Chen S."/>
        </authorList>
    </citation>
    <scope>NUCLEOTIDE SEQUENCE [LARGE SCALE GENOMIC DNA]</scope>
    <source>
        <strain evidence="2 3">ZZ0214-1</strain>
    </source>
</reference>
<evidence type="ECO:0000313" key="3">
    <source>
        <dbReference type="Proteomes" id="UP000230002"/>
    </source>
</evidence>
<protein>
    <submittedName>
        <fullName evidence="2">Uncharacterized protein</fullName>
    </submittedName>
</protein>
<dbReference type="AlphaFoldDB" id="A0A2G8RUZ4"/>
<evidence type="ECO:0000256" key="1">
    <source>
        <dbReference type="SAM" id="MobiDB-lite"/>
    </source>
</evidence>
<dbReference type="EMBL" id="AYKW01000056">
    <property type="protein sequence ID" value="PIL25331.1"/>
    <property type="molecule type" value="Genomic_DNA"/>
</dbReference>
<gene>
    <name evidence="2" type="ORF">GSI_13220</name>
</gene>
<dbReference type="Proteomes" id="UP000230002">
    <property type="component" value="Unassembled WGS sequence"/>
</dbReference>
<sequence length="146" mass="15811">MVGSYASSSPQSPRFANLLSWKGSTARPLSLLLLDLVLRAHRGELKHHYYAASTVCRLLTALTLTSQHVVLTTPPTPGARSLSGPGRAAGACRPWQIRPTPLVTCSLRPSHSTLREIAKSSPRSATRLGVSGKRRRSSRRCGSTRE</sequence>
<comment type="caution">
    <text evidence="2">The sequence shown here is derived from an EMBL/GenBank/DDBJ whole genome shotgun (WGS) entry which is preliminary data.</text>
</comment>
<evidence type="ECO:0000313" key="2">
    <source>
        <dbReference type="EMBL" id="PIL25331.1"/>
    </source>
</evidence>
<name>A0A2G8RUZ4_9APHY</name>
<keyword evidence="3" id="KW-1185">Reference proteome</keyword>
<accession>A0A2G8RUZ4</accession>
<feature type="region of interest" description="Disordered" evidence="1">
    <location>
        <begin position="115"/>
        <end position="146"/>
    </location>
</feature>
<proteinExistence type="predicted"/>
<organism evidence="2 3">
    <name type="scientific">Ganoderma sinense ZZ0214-1</name>
    <dbReference type="NCBI Taxonomy" id="1077348"/>
    <lineage>
        <taxon>Eukaryota</taxon>
        <taxon>Fungi</taxon>
        <taxon>Dikarya</taxon>
        <taxon>Basidiomycota</taxon>
        <taxon>Agaricomycotina</taxon>
        <taxon>Agaricomycetes</taxon>
        <taxon>Polyporales</taxon>
        <taxon>Polyporaceae</taxon>
        <taxon>Ganoderma</taxon>
    </lineage>
</organism>